<sequence length="211" mass="23011">MMNMSVKGLNEAMQKAKGDVGKVRKAAKLAMSRVQTSTLTEASRLIRGRYNINQTDLLNKASGKPRIQAVGRVTDDLTATISFLAGGISLVYFGAVEYRRTSAGMTKRGRKGVTAIKRGKVGVRVQIERGKTTQLRQFLAGVKFGKGSATGTHVGVFRRLGKERLPIAESAVISPASMIGKPEILKPLTQFVQTTFTTRFNHEMKRLGVTQ</sequence>
<gene>
    <name evidence="1" type="ORF">SAMN02745119_00227</name>
</gene>
<dbReference type="AlphaFoldDB" id="A0A1T4K0I7"/>
<proteinExistence type="predicted"/>
<dbReference type="STRING" id="115783.SAMN02745119_00227"/>
<evidence type="ECO:0008006" key="3">
    <source>
        <dbReference type="Google" id="ProtNLM"/>
    </source>
</evidence>
<dbReference type="RefSeq" id="WP_078788538.1">
    <property type="nucleotide sequence ID" value="NZ_FUWR01000001.1"/>
</dbReference>
<reference evidence="2" key="1">
    <citation type="submission" date="2017-02" db="EMBL/GenBank/DDBJ databases">
        <authorList>
            <person name="Varghese N."/>
            <person name="Submissions S."/>
        </authorList>
    </citation>
    <scope>NUCLEOTIDE SEQUENCE [LARGE SCALE GENOMIC DNA]</scope>
    <source>
        <strain evidence="2">ATCC BAA-34</strain>
    </source>
</reference>
<dbReference type="Proteomes" id="UP000190102">
    <property type="component" value="Unassembled WGS sequence"/>
</dbReference>
<keyword evidence="2" id="KW-1185">Reference proteome</keyword>
<organism evidence="1 2">
    <name type="scientific">Trichlorobacter thiogenes</name>
    <dbReference type="NCBI Taxonomy" id="115783"/>
    <lineage>
        <taxon>Bacteria</taxon>
        <taxon>Pseudomonadati</taxon>
        <taxon>Thermodesulfobacteriota</taxon>
        <taxon>Desulfuromonadia</taxon>
        <taxon>Geobacterales</taxon>
        <taxon>Geobacteraceae</taxon>
        <taxon>Trichlorobacter</taxon>
    </lineage>
</organism>
<dbReference type="OrthoDB" id="5406057at2"/>
<evidence type="ECO:0000313" key="2">
    <source>
        <dbReference type="Proteomes" id="UP000190102"/>
    </source>
</evidence>
<accession>A0A1T4K0I7</accession>
<evidence type="ECO:0000313" key="1">
    <source>
        <dbReference type="EMBL" id="SJZ35888.1"/>
    </source>
</evidence>
<protein>
    <recommendedName>
        <fullName evidence="3">Prophage minor tail protein Z (GPZ)</fullName>
    </recommendedName>
</protein>
<dbReference type="EMBL" id="FUWR01000001">
    <property type="protein sequence ID" value="SJZ35888.1"/>
    <property type="molecule type" value="Genomic_DNA"/>
</dbReference>
<name>A0A1T4K0I7_9BACT</name>